<reference evidence="2" key="1">
    <citation type="journal article" date="2019" name="Int. J. Syst. Evol. Microbiol.">
        <title>The Global Catalogue of Microorganisms (GCM) 10K type strain sequencing project: providing services to taxonomists for standard genome sequencing and annotation.</title>
        <authorList>
            <consortium name="The Broad Institute Genomics Platform"/>
            <consortium name="The Broad Institute Genome Sequencing Center for Infectious Disease"/>
            <person name="Wu L."/>
            <person name="Ma J."/>
        </authorList>
    </citation>
    <scope>NUCLEOTIDE SEQUENCE [LARGE SCALE GENOMIC DNA]</scope>
    <source>
        <strain evidence="2">JCM 4087</strain>
    </source>
</reference>
<evidence type="ECO:0000313" key="2">
    <source>
        <dbReference type="Proteomes" id="UP001501102"/>
    </source>
</evidence>
<dbReference type="EMBL" id="BAAAXZ010000002">
    <property type="protein sequence ID" value="GAA2908641.1"/>
    <property type="molecule type" value="Genomic_DNA"/>
</dbReference>
<dbReference type="InterPro" id="IPR036291">
    <property type="entry name" value="NAD(P)-bd_dom_sf"/>
</dbReference>
<dbReference type="SUPFAM" id="SSF51735">
    <property type="entry name" value="NAD(P)-binding Rossmann-fold domains"/>
    <property type="match status" value="1"/>
</dbReference>
<gene>
    <name evidence="1" type="ORF">GCM10020221_00960</name>
</gene>
<protein>
    <submittedName>
        <fullName evidence="1">Uncharacterized protein</fullName>
    </submittedName>
</protein>
<dbReference type="Proteomes" id="UP001501102">
    <property type="component" value="Unassembled WGS sequence"/>
</dbReference>
<organism evidence="1 2">
    <name type="scientific">Streptomyces thioluteus</name>
    <dbReference type="NCBI Taxonomy" id="66431"/>
    <lineage>
        <taxon>Bacteria</taxon>
        <taxon>Bacillati</taxon>
        <taxon>Actinomycetota</taxon>
        <taxon>Actinomycetes</taxon>
        <taxon>Kitasatosporales</taxon>
        <taxon>Streptomycetaceae</taxon>
        <taxon>Streptomyces</taxon>
    </lineage>
</organism>
<comment type="caution">
    <text evidence="1">The sequence shown here is derived from an EMBL/GenBank/DDBJ whole genome shotgun (WGS) entry which is preliminary data.</text>
</comment>
<keyword evidence="2" id="KW-1185">Reference proteome</keyword>
<name>A0ABP6IT59_STRTU</name>
<accession>A0ABP6IT59</accession>
<proteinExistence type="predicted"/>
<dbReference type="PANTHER" id="PTHR44013">
    <property type="entry name" value="ZINC-TYPE ALCOHOL DEHYDROGENASE-LIKE PROTEIN C16A3.02C"/>
    <property type="match status" value="1"/>
</dbReference>
<sequence length="44" mass="4488">MLVHGAAGGVGSMAVQLARNTGARVIGTASEHNHAYLRSLGAER</sequence>
<dbReference type="InterPro" id="IPR052733">
    <property type="entry name" value="Chloroplast_QOR"/>
</dbReference>
<dbReference type="Gene3D" id="3.40.50.720">
    <property type="entry name" value="NAD(P)-binding Rossmann-like Domain"/>
    <property type="match status" value="1"/>
</dbReference>
<evidence type="ECO:0000313" key="1">
    <source>
        <dbReference type="EMBL" id="GAA2908641.1"/>
    </source>
</evidence>
<dbReference type="PANTHER" id="PTHR44013:SF1">
    <property type="entry name" value="ZINC-TYPE ALCOHOL DEHYDROGENASE-LIKE PROTEIN C16A3.02C"/>
    <property type="match status" value="1"/>
</dbReference>